<reference evidence="12 13" key="1">
    <citation type="submission" date="2016-10" db="EMBL/GenBank/DDBJ databases">
        <authorList>
            <person name="de Groot N.N."/>
        </authorList>
    </citation>
    <scope>NUCLEOTIDE SEQUENCE [LARGE SCALE GENOMIC DNA]</scope>
    <source>
        <strain evidence="12 13">WG7</strain>
    </source>
</reference>
<evidence type="ECO:0000256" key="2">
    <source>
        <dbReference type="ARBA" id="ARBA00022514"/>
    </source>
</evidence>
<keyword evidence="3" id="KW-0964">Secreted</keyword>
<dbReference type="PANTHER" id="PTHR11954">
    <property type="entry name" value="D-DOPACHROME DECARBOXYLASE"/>
    <property type="match status" value="1"/>
</dbReference>
<dbReference type="EC" id="5.3.3.12" evidence="7"/>
<dbReference type="GO" id="GO:0005125">
    <property type="term" value="F:cytokine activity"/>
    <property type="evidence" value="ECO:0007669"/>
    <property type="project" value="UniProtKB-KW"/>
</dbReference>
<protein>
    <recommendedName>
        <fullName evidence="11">L-dopachrome isomerase</fullName>
        <ecNumber evidence="8">5.3.2.1</ecNumber>
        <ecNumber evidence="7">5.3.3.12</ecNumber>
    </recommendedName>
    <alternativeName>
        <fullName evidence="9">L-dopachrome tautomerase</fullName>
    </alternativeName>
    <alternativeName>
        <fullName evidence="10">Phenylpyruvate tautomerase</fullName>
    </alternativeName>
</protein>
<dbReference type="Proteomes" id="UP000198945">
    <property type="component" value="Unassembled WGS sequence"/>
</dbReference>
<organism evidence="12 13">
    <name type="scientific">Halanaerobium congolense</name>
    <dbReference type="NCBI Taxonomy" id="54121"/>
    <lineage>
        <taxon>Bacteria</taxon>
        <taxon>Bacillati</taxon>
        <taxon>Bacillota</taxon>
        <taxon>Clostridia</taxon>
        <taxon>Halanaerobiales</taxon>
        <taxon>Halanaerobiaceae</taxon>
        <taxon>Halanaerobium</taxon>
    </lineage>
</organism>
<evidence type="ECO:0000256" key="8">
    <source>
        <dbReference type="ARBA" id="ARBA00039086"/>
    </source>
</evidence>
<keyword evidence="4" id="KW-0413">Isomerase</keyword>
<proteinExistence type="predicted"/>
<evidence type="ECO:0000313" key="12">
    <source>
        <dbReference type="EMBL" id="SDI91640.1"/>
    </source>
</evidence>
<dbReference type="Gene3D" id="3.30.429.10">
    <property type="entry name" value="Macrophage Migration Inhibitory Factor"/>
    <property type="match status" value="1"/>
</dbReference>
<comment type="catalytic activity">
    <reaction evidence="6">
        <text>L-dopachrome = 5,6-dihydroxyindole-2-carboxylate</text>
        <dbReference type="Rhea" id="RHEA:13041"/>
        <dbReference type="ChEBI" id="CHEBI:16875"/>
        <dbReference type="ChEBI" id="CHEBI:57509"/>
        <dbReference type="EC" id="5.3.3.12"/>
    </reaction>
</comment>
<sequence length="70" mass="7755">MPYIKIQTNQKAENEKEILKKLSVELAERLGKSESYIMTALKSDLKMAFGGSTEKTAVPGAMWGWDGGTF</sequence>
<dbReference type="GO" id="GO:0050178">
    <property type="term" value="F:phenylpyruvate tautomerase activity"/>
    <property type="evidence" value="ECO:0007669"/>
    <property type="project" value="UniProtKB-EC"/>
</dbReference>
<evidence type="ECO:0000256" key="10">
    <source>
        <dbReference type="ARBA" id="ARBA00041912"/>
    </source>
</evidence>
<dbReference type="AlphaFoldDB" id="A0A1G8PIJ4"/>
<evidence type="ECO:0000256" key="1">
    <source>
        <dbReference type="ARBA" id="ARBA00004613"/>
    </source>
</evidence>
<dbReference type="InterPro" id="IPR014347">
    <property type="entry name" value="Tautomerase/MIF_sf"/>
</dbReference>
<name>A0A1G8PIJ4_9FIRM</name>
<dbReference type="PANTHER" id="PTHR11954:SF6">
    <property type="entry name" value="MACROPHAGE MIGRATION INHIBITORY FACTOR"/>
    <property type="match status" value="1"/>
</dbReference>
<accession>A0A1G8PIJ4</accession>
<dbReference type="InterPro" id="IPR001398">
    <property type="entry name" value="Macrophage_inhib_fac"/>
</dbReference>
<evidence type="ECO:0000256" key="9">
    <source>
        <dbReference type="ARBA" id="ARBA00041631"/>
    </source>
</evidence>
<evidence type="ECO:0000256" key="7">
    <source>
        <dbReference type="ARBA" id="ARBA00038932"/>
    </source>
</evidence>
<comment type="catalytic activity">
    <reaction evidence="5">
        <text>3-phenylpyruvate = enol-phenylpyruvate</text>
        <dbReference type="Rhea" id="RHEA:17097"/>
        <dbReference type="ChEBI" id="CHEBI:16815"/>
        <dbReference type="ChEBI" id="CHEBI:18005"/>
        <dbReference type="EC" id="5.3.2.1"/>
    </reaction>
</comment>
<dbReference type="SUPFAM" id="SSF55331">
    <property type="entry name" value="Tautomerase/MIF"/>
    <property type="match status" value="1"/>
</dbReference>
<evidence type="ECO:0000256" key="3">
    <source>
        <dbReference type="ARBA" id="ARBA00022525"/>
    </source>
</evidence>
<dbReference type="EC" id="5.3.2.1" evidence="8"/>
<evidence type="ECO:0000256" key="11">
    <source>
        <dbReference type="ARBA" id="ARBA00042730"/>
    </source>
</evidence>
<dbReference type="GO" id="GO:0004167">
    <property type="term" value="F:dopachrome isomerase activity"/>
    <property type="evidence" value="ECO:0007669"/>
    <property type="project" value="UniProtKB-EC"/>
</dbReference>
<keyword evidence="2" id="KW-0202">Cytokine</keyword>
<comment type="subcellular location">
    <subcellularLocation>
        <location evidence="1">Secreted</location>
    </subcellularLocation>
</comment>
<dbReference type="EMBL" id="FNEH01000019">
    <property type="protein sequence ID" value="SDI91640.1"/>
    <property type="molecule type" value="Genomic_DNA"/>
</dbReference>
<gene>
    <name evidence="12" type="ORF">SAMN04515654_11956</name>
</gene>
<dbReference type="RefSeq" id="WP_089717193.1">
    <property type="nucleotide sequence ID" value="NZ_FNEH01000019.1"/>
</dbReference>
<evidence type="ECO:0000256" key="5">
    <source>
        <dbReference type="ARBA" id="ARBA00036735"/>
    </source>
</evidence>
<evidence type="ECO:0000256" key="4">
    <source>
        <dbReference type="ARBA" id="ARBA00023235"/>
    </source>
</evidence>
<evidence type="ECO:0000256" key="6">
    <source>
        <dbReference type="ARBA" id="ARBA00036823"/>
    </source>
</evidence>
<dbReference type="Pfam" id="PF01187">
    <property type="entry name" value="MIF"/>
    <property type="match status" value="1"/>
</dbReference>
<evidence type="ECO:0000313" key="13">
    <source>
        <dbReference type="Proteomes" id="UP000198945"/>
    </source>
</evidence>
<dbReference type="GO" id="GO:0005615">
    <property type="term" value="C:extracellular space"/>
    <property type="evidence" value="ECO:0007669"/>
    <property type="project" value="UniProtKB-KW"/>
</dbReference>